<dbReference type="SUPFAM" id="SSF52518">
    <property type="entry name" value="Thiamin diphosphate-binding fold (THDP-binding)"/>
    <property type="match status" value="1"/>
</dbReference>
<dbReference type="InterPro" id="IPR009014">
    <property type="entry name" value="Transketo_C/PFOR_II"/>
</dbReference>
<dbReference type="Gene3D" id="3.40.50.920">
    <property type="match status" value="1"/>
</dbReference>
<evidence type="ECO:0000256" key="1">
    <source>
        <dbReference type="ARBA" id="ARBA00001964"/>
    </source>
</evidence>
<dbReference type="PANTHER" id="PTHR43825:SF1">
    <property type="entry name" value="TRANSKETOLASE-LIKE PYRIMIDINE-BINDING DOMAIN-CONTAINING PROTEIN"/>
    <property type="match status" value="1"/>
</dbReference>
<evidence type="ECO:0000259" key="5">
    <source>
        <dbReference type="SMART" id="SM00861"/>
    </source>
</evidence>
<keyword evidence="7" id="KW-1185">Reference proteome</keyword>
<dbReference type="GO" id="GO:0000287">
    <property type="term" value="F:magnesium ion binding"/>
    <property type="evidence" value="ECO:0007669"/>
    <property type="project" value="UniProtKB-ARBA"/>
</dbReference>
<evidence type="ECO:0000256" key="4">
    <source>
        <dbReference type="SAM" id="MobiDB-lite"/>
    </source>
</evidence>
<dbReference type="CDD" id="cd07033">
    <property type="entry name" value="TPP_PYR_DXS_TK_like"/>
    <property type="match status" value="1"/>
</dbReference>
<dbReference type="PANTHER" id="PTHR43825">
    <property type="entry name" value="PYRUVATE DEHYDROGENASE E1 COMPONENT"/>
    <property type="match status" value="1"/>
</dbReference>
<comment type="similarity">
    <text evidence="2">Belongs to the transketolase family.</text>
</comment>
<dbReference type="AlphaFoldDB" id="A0A7K1FGJ6"/>
<dbReference type="SMART" id="SM00861">
    <property type="entry name" value="Transket_pyr"/>
    <property type="match status" value="1"/>
</dbReference>
<name>A0A7K1FGJ6_9ACTN</name>
<sequence length="335" mass="34760">MAPQGPDRAAGRGRAEGAEPVTTAAVKVPTFDCRKAFAEELIALAREDDRIVAVCNDSVGSSNLTGFRDEFPDRLINVGIAEQDLVGVGAGLANGGMIPFVSAASPFLTGRALEQIKADVAYSRAKVVLCGQSPGMAYGELGPTHHSIEDLSWMRAVADLPIVVPADPAQTRAAVRWAAANDGPSFLRIGRHPVPAVHPEGTEFVPGKAIRLTDGDDLAVVATGTMVSRALEAAEILRAEGIGLRVLNVAYVEPLDTDAVLQAASGTRGVITAEEATTTGGLGAAVATLLAENAPTRMRILGIHREFAPTGSTDFLLDHFGLSTAGIVAAARELA</sequence>
<reference evidence="6 7" key="1">
    <citation type="submission" date="2019-11" db="EMBL/GenBank/DDBJ databases">
        <authorList>
            <person name="Jiang L.-Q."/>
        </authorList>
    </citation>
    <scope>NUCLEOTIDE SEQUENCE [LARGE SCALE GENOMIC DNA]</scope>
    <source>
        <strain evidence="6 7">YIM 132087</strain>
    </source>
</reference>
<feature type="region of interest" description="Disordered" evidence="4">
    <location>
        <begin position="1"/>
        <end position="21"/>
    </location>
</feature>
<dbReference type="InterPro" id="IPR033248">
    <property type="entry name" value="Transketolase_C"/>
</dbReference>
<dbReference type="Proteomes" id="UP000460221">
    <property type="component" value="Unassembled WGS sequence"/>
</dbReference>
<organism evidence="6 7">
    <name type="scientific">Nakamurella alba</name>
    <dbReference type="NCBI Taxonomy" id="2665158"/>
    <lineage>
        <taxon>Bacteria</taxon>
        <taxon>Bacillati</taxon>
        <taxon>Actinomycetota</taxon>
        <taxon>Actinomycetes</taxon>
        <taxon>Nakamurellales</taxon>
        <taxon>Nakamurellaceae</taxon>
        <taxon>Nakamurella</taxon>
    </lineage>
</organism>
<dbReference type="Gene3D" id="3.40.50.970">
    <property type="match status" value="1"/>
</dbReference>
<dbReference type="InterPro" id="IPR029061">
    <property type="entry name" value="THDP-binding"/>
</dbReference>
<evidence type="ECO:0000256" key="2">
    <source>
        <dbReference type="ARBA" id="ARBA00007131"/>
    </source>
</evidence>
<dbReference type="InterPro" id="IPR051157">
    <property type="entry name" value="PDH/Transketolase"/>
</dbReference>
<comment type="caution">
    <text evidence="6">The sequence shown here is derived from an EMBL/GenBank/DDBJ whole genome shotgun (WGS) entry which is preliminary data.</text>
</comment>
<dbReference type="InterPro" id="IPR005475">
    <property type="entry name" value="Transketolase-like_Pyr-bd"/>
</dbReference>
<protein>
    <submittedName>
        <fullName evidence="6">Transketolase family protein</fullName>
    </submittedName>
</protein>
<comment type="cofactor">
    <cofactor evidence="1">
        <name>thiamine diphosphate</name>
        <dbReference type="ChEBI" id="CHEBI:58937"/>
    </cofactor>
</comment>
<dbReference type="FunFam" id="3.40.50.970:FF:000129">
    <property type="entry name" value="Transketolase"/>
    <property type="match status" value="1"/>
</dbReference>
<proteinExistence type="inferred from homology"/>
<evidence type="ECO:0000313" key="7">
    <source>
        <dbReference type="Proteomes" id="UP000460221"/>
    </source>
</evidence>
<evidence type="ECO:0000313" key="6">
    <source>
        <dbReference type="EMBL" id="MTD13237.1"/>
    </source>
</evidence>
<accession>A0A7K1FGJ6</accession>
<gene>
    <name evidence="6" type="ORF">GIS00_04655</name>
</gene>
<dbReference type="SUPFAM" id="SSF52922">
    <property type="entry name" value="TK C-terminal domain-like"/>
    <property type="match status" value="1"/>
</dbReference>
<dbReference type="EMBL" id="WLYK01000001">
    <property type="protein sequence ID" value="MTD13237.1"/>
    <property type="molecule type" value="Genomic_DNA"/>
</dbReference>
<dbReference type="Pfam" id="PF02779">
    <property type="entry name" value="Transket_pyr"/>
    <property type="match status" value="1"/>
</dbReference>
<keyword evidence="3" id="KW-0786">Thiamine pyrophosphate</keyword>
<dbReference type="Pfam" id="PF02780">
    <property type="entry name" value="Transketolase_C"/>
    <property type="match status" value="1"/>
</dbReference>
<feature type="domain" description="Transketolase-like pyrimidine-binding" evidence="5">
    <location>
        <begin position="31"/>
        <end position="196"/>
    </location>
</feature>
<evidence type="ECO:0000256" key="3">
    <source>
        <dbReference type="ARBA" id="ARBA00023052"/>
    </source>
</evidence>